<dbReference type="EMBL" id="CP022163">
    <property type="protein sequence ID" value="ATB28575.1"/>
    <property type="molecule type" value="Genomic_DNA"/>
</dbReference>
<proteinExistence type="predicted"/>
<reference evidence="1 2" key="1">
    <citation type="submission" date="2017-06" db="EMBL/GenBank/DDBJ databases">
        <authorList>
            <person name="Kim H.J."/>
            <person name="Triplett B.A."/>
        </authorList>
    </citation>
    <scope>NUCLEOTIDE SEQUENCE [LARGE SCALE GENOMIC DNA]</scope>
    <source>
        <strain evidence="1 2">DSM 14713</strain>
    </source>
</reference>
<evidence type="ECO:0008006" key="3">
    <source>
        <dbReference type="Google" id="ProtNLM"/>
    </source>
</evidence>
<keyword evidence="2" id="KW-1185">Reference proteome</keyword>
<accession>A0A250I9Y4</accession>
<gene>
    <name evidence="1" type="ORF">MEBOL_002024</name>
</gene>
<dbReference type="OrthoDB" id="5506228at2"/>
<evidence type="ECO:0000313" key="2">
    <source>
        <dbReference type="Proteomes" id="UP000217289"/>
    </source>
</evidence>
<dbReference type="KEGG" id="mbd:MEBOL_002024"/>
<sequence length="216" mass="24835">MPCSSPLPGLERLLEVCRVRAHPVKLEPPLRSSESRDALVAGQPMDPQLARVHARANYLWIHDELYLFPVHHTRRPDLHRVNAHWRRDWEEPFASLLVFGKDDRLAYCYATVPWLGEAGGPQPVVWVDIYETLYAVPVASSVDQFFATYARYLDVAPSSTVESEDLPAPRAFPWDAAEFISQDRALVRRVEAGHFDFLLRPSLRARDWVARRVLNR</sequence>
<name>A0A250I9Y4_9BACT</name>
<dbReference type="AlphaFoldDB" id="A0A250I9Y4"/>
<dbReference type="RefSeq" id="WP_095977246.1">
    <property type="nucleotide sequence ID" value="NZ_CP022163.1"/>
</dbReference>
<organism evidence="1 2">
    <name type="scientific">Melittangium boletus DSM 14713</name>
    <dbReference type="NCBI Taxonomy" id="1294270"/>
    <lineage>
        <taxon>Bacteria</taxon>
        <taxon>Pseudomonadati</taxon>
        <taxon>Myxococcota</taxon>
        <taxon>Myxococcia</taxon>
        <taxon>Myxococcales</taxon>
        <taxon>Cystobacterineae</taxon>
        <taxon>Archangiaceae</taxon>
        <taxon>Melittangium</taxon>
    </lineage>
</organism>
<protein>
    <recommendedName>
        <fullName evidence="3">SMI1/KNR4 family protein</fullName>
    </recommendedName>
</protein>
<dbReference type="Proteomes" id="UP000217289">
    <property type="component" value="Chromosome"/>
</dbReference>
<evidence type="ECO:0000313" key="1">
    <source>
        <dbReference type="EMBL" id="ATB28575.1"/>
    </source>
</evidence>